<organism evidence="2 4">
    <name type="scientific">Clostridium botulinum</name>
    <dbReference type="NCBI Taxonomy" id="1491"/>
    <lineage>
        <taxon>Bacteria</taxon>
        <taxon>Bacillati</taxon>
        <taxon>Bacillota</taxon>
        <taxon>Clostridia</taxon>
        <taxon>Eubacteriales</taxon>
        <taxon>Clostridiaceae</taxon>
        <taxon>Clostridium</taxon>
    </lineage>
</organism>
<reference evidence="2 4" key="2">
    <citation type="submission" date="2019-04" db="EMBL/GenBank/DDBJ databases">
        <title>Genome sequencing of Clostridium botulinum Groups I-IV and Clostridium butyricum.</title>
        <authorList>
            <person name="Brunt J."/>
            <person name="Van Vliet A.H.M."/>
            <person name="Stringer S.C."/>
            <person name="Carter A.T."/>
            <person name="Peck M.W."/>
        </authorList>
    </citation>
    <scope>NUCLEOTIDE SEQUENCE [LARGE SCALE GENOMIC DNA]</scope>
    <source>
        <strain evidence="2 4">IFR 18/037</strain>
    </source>
</reference>
<dbReference type="OMA" id="IFEGNTR"/>
<dbReference type="Proteomes" id="UP000663464">
    <property type="component" value="Chromosome"/>
</dbReference>
<dbReference type="Proteomes" id="UP000478995">
    <property type="component" value="Unassembled WGS sequence"/>
</dbReference>
<reference evidence="3 5" key="1">
    <citation type="journal article" date="2014" name="J. Infect. Dis.">
        <title>Molecular characterization of a novel botulinum neurotoxin type H gene.</title>
        <authorList>
            <person name="Dover N."/>
            <person name="Barash J.R."/>
            <person name="Hill K.K."/>
            <person name="Xie G."/>
            <person name="Arnon S.S."/>
        </authorList>
    </citation>
    <scope>NUCLEOTIDE SEQUENCE [LARGE SCALE GENOMIC DNA]</scope>
    <source>
        <strain evidence="3 5">IBCA10-7060</strain>
    </source>
</reference>
<evidence type="ECO:0000256" key="1">
    <source>
        <dbReference type="SAM" id="Phobius"/>
    </source>
</evidence>
<dbReference type="EMBL" id="SWOY01000001">
    <property type="protein sequence ID" value="NFG15699.1"/>
    <property type="molecule type" value="Genomic_DNA"/>
</dbReference>
<keyword evidence="1" id="KW-0472">Membrane</keyword>
<keyword evidence="1" id="KW-1133">Transmembrane helix</keyword>
<gene>
    <name evidence="2" type="ORF">FC794_02570</name>
    <name evidence="3" type="ORF">JQS73_06950</name>
</gene>
<accession>A0A0A2HC36</accession>
<feature type="transmembrane region" description="Helical" evidence="1">
    <location>
        <begin position="12"/>
        <end position="33"/>
    </location>
</feature>
<evidence type="ECO:0000313" key="4">
    <source>
        <dbReference type="Proteomes" id="UP000478995"/>
    </source>
</evidence>
<dbReference type="Pfam" id="PF14034">
    <property type="entry name" value="Spore_YtrH"/>
    <property type="match status" value="1"/>
</dbReference>
<feature type="transmembrane region" description="Helical" evidence="1">
    <location>
        <begin position="48"/>
        <end position="67"/>
    </location>
</feature>
<sequence>MKGFLGNLVYSFMVSFGVIIGASAFSGIAAILLNHPPLKIMSDLSNSIKIWAVATALGGTFSSFSILEEGIFKGELRGMLKQIFYILASLIGANLGVNSIELLQKWGEYFNR</sequence>
<proteinExistence type="predicted"/>
<reference evidence="3" key="3">
    <citation type="submission" date="2021-02" db="EMBL/GenBank/DDBJ databases">
        <authorList>
            <person name="Dover N."/>
            <person name="Barash J.R."/>
            <person name="Bell J.M."/>
            <person name="Sylvester M.D."/>
            <person name="Arnon S."/>
        </authorList>
    </citation>
    <scope>NUCLEOTIDE SEQUENCE</scope>
    <source>
        <strain evidence="3">IBCA10-7060</strain>
    </source>
</reference>
<protein>
    <submittedName>
        <fullName evidence="2 3">Sporulation protein</fullName>
    </submittedName>
</protein>
<feature type="transmembrane region" description="Helical" evidence="1">
    <location>
        <begin position="79"/>
        <end position="97"/>
    </location>
</feature>
<evidence type="ECO:0000313" key="3">
    <source>
        <dbReference type="EMBL" id="QRI54827.1"/>
    </source>
</evidence>
<evidence type="ECO:0000313" key="2">
    <source>
        <dbReference type="EMBL" id="NFG15699.1"/>
    </source>
</evidence>
<keyword evidence="1" id="KW-0812">Transmembrane</keyword>
<dbReference type="AlphaFoldDB" id="A0A0A2HC36"/>
<name>A0A0A2HC36_CLOBO</name>
<dbReference type="RefSeq" id="WP_003356913.1">
    <property type="nucleotide sequence ID" value="NZ_AP025140.1"/>
</dbReference>
<evidence type="ECO:0000313" key="5">
    <source>
        <dbReference type="Proteomes" id="UP000663464"/>
    </source>
</evidence>
<dbReference type="EMBL" id="CP069280">
    <property type="protein sequence ID" value="QRI54827.1"/>
    <property type="molecule type" value="Genomic_DNA"/>
</dbReference>
<dbReference type="InterPro" id="IPR025689">
    <property type="entry name" value="Spore_YtrH"/>
</dbReference>